<name>A0A5B8KWM9_9HYPH</name>
<dbReference type="GO" id="GO:0008080">
    <property type="term" value="F:N-acetyltransferase activity"/>
    <property type="evidence" value="ECO:0007669"/>
    <property type="project" value="TreeGrafter"/>
</dbReference>
<dbReference type="InterPro" id="IPR016181">
    <property type="entry name" value="Acyl_CoA_acyltransferase"/>
</dbReference>
<keyword evidence="1" id="KW-0808">Transferase</keyword>
<protein>
    <submittedName>
        <fullName evidence="4">GNAT family N-acetyltransferase</fullName>
    </submittedName>
</protein>
<evidence type="ECO:0000259" key="3">
    <source>
        <dbReference type="PROSITE" id="PS51186"/>
    </source>
</evidence>
<dbReference type="PANTHER" id="PTHR10545">
    <property type="entry name" value="DIAMINE N-ACETYLTRANSFERASE"/>
    <property type="match status" value="1"/>
</dbReference>
<keyword evidence="5" id="KW-1185">Reference proteome</keyword>
<organism evidence="4 5">
    <name type="scientific">Nitratireductor mangrovi</name>
    <dbReference type="NCBI Taxonomy" id="2599600"/>
    <lineage>
        <taxon>Bacteria</taxon>
        <taxon>Pseudomonadati</taxon>
        <taxon>Pseudomonadota</taxon>
        <taxon>Alphaproteobacteria</taxon>
        <taxon>Hyphomicrobiales</taxon>
        <taxon>Phyllobacteriaceae</taxon>
        <taxon>Nitratireductor</taxon>
    </lineage>
</organism>
<evidence type="ECO:0000313" key="5">
    <source>
        <dbReference type="Proteomes" id="UP000321389"/>
    </source>
</evidence>
<dbReference type="InterPro" id="IPR051016">
    <property type="entry name" value="Diverse_Substrate_AcTransf"/>
</dbReference>
<proteinExistence type="predicted"/>
<sequence length="147" mass="17441">MTDITIRPLEENDHDEWRRMWTAYLEFYQTSVPEDVYATTWKRLFDPGAYEPNGFIAIADDRPVGLVHYIFHRTCWSQKNNCYLQDLYADPEVRGKGIGRALIEAVYDIADRQDAAGVYWMTQEFNTTARQLYDRIARLTPFIKYQR</sequence>
<dbReference type="OrthoDB" id="9805924at2"/>
<evidence type="ECO:0000256" key="1">
    <source>
        <dbReference type="ARBA" id="ARBA00022679"/>
    </source>
</evidence>
<dbReference type="EMBL" id="CP042301">
    <property type="protein sequence ID" value="QDZ00005.1"/>
    <property type="molecule type" value="Genomic_DNA"/>
</dbReference>
<dbReference type="InterPro" id="IPR000182">
    <property type="entry name" value="GNAT_dom"/>
</dbReference>
<gene>
    <name evidence="4" type="ORF">FQ775_06220</name>
</gene>
<dbReference type="Pfam" id="PF00583">
    <property type="entry name" value="Acetyltransf_1"/>
    <property type="match status" value="1"/>
</dbReference>
<keyword evidence="2" id="KW-0012">Acyltransferase</keyword>
<dbReference type="SUPFAM" id="SSF55729">
    <property type="entry name" value="Acyl-CoA N-acyltransferases (Nat)"/>
    <property type="match status" value="1"/>
</dbReference>
<evidence type="ECO:0000313" key="4">
    <source>
        <dbReference type="EMBL" id="QDZ00005.1"/>
    </source>
</evidence>
<dbReference type="PANTHER" id="PTHR10545:SF42">
    <property type="entry name" value="ACETYLTRANSFERASE"/>
    <property type="match status" value="1"/>
</dbReference>
<dbReference type="PROSITE" id="PS51186">
    <property type="entry name" value="GNAT"/>
    <property type="match status" value="1"/>
</dbReference>
<dbReference type="RefSeq" id="WP_146298658.1">
    <property type="nucleotide sequence ID" value="NZ_CP042301.2"/>
</dbReference>
<reference evidence="4" key="1">
    <citation type="submission" date="2020-04" db="EMBL/GenBank/DDBJ databases">
        <title>Nitratireductor sp. nov. isolated from mangrove soil.</title>
        <authorList>
            <person name="Ye Y."/>
        </authorList>
    </citation>
    <scope>NUCLEOTIDE SEQUENCE</scope>
    <source>
        <strain evidence="4">SY7</strain>
    </source>
</reference>
<dbReference type="Gene3D" id="3.40.630.30">
    <property type="match status" value="1"/>
</dbReference>
<dbReference type="CDD" id="cd04301">
    <property type="entry name" value="NAT_SF"/>
    <property type="match status" value="1"/>
</dbReference>
<feature type="domain" description="N-acetyltransferase" evidence="3">
    <location>
        <begin position="4"/>
        <end position="147"/>
    </location>
</feature>
<evidence type="ECO:0000256" key="2">
    <source>
        <dbReference type="ARBA" id="ARBA00023315"/>
    </source>
</evidence>
<accession>A0A5B8KWM9</accession>
<dbReference type="KEGG" id="niy:FQ775_06220"/>
<dbReference type="Proteomes" id="UP000321389">
    <property type="component" value="Chromosome"/>
</dbReference>
<dbReference type="AlphaFoldDB" id="A0A5B8KWM9"/>